<proteinExistence type="predicted"/>
<gene>
    <name evidence="1" type="ORF">CAL12_00215</name>
</gene>
<dbReference type="Proteomes" id="UP000194151">
    <property type="component" value="Chromosome"/>
</dbReference>
<evidence type="ECO:0000313" key="1">
    <source>
        <dbReference type="EMBL" id="ARP79398.1"/>
    </source>
</evidence>
<dbReference type="Pfam" id="PF13663">
    <property type="entry name" value="DUF4148"/>
    <property type="match status" value="1"/>
</dbReference>
<accession>A0A1W6YEC8</accession>
<keyword evidence="2" id="KW-1185">Reference proteome</keyword>
<protein>
    <recommendedName>
        <fullName evidence="3">DUF4148 domain-containing protein</fullName>
    </recommendedName>
</protein>
<dbReference type="AlphaFoldDB" id="A0A1W6YEC8"/>
<dbReference type="STRING" id="1416806.CAL12_00215"/>
<reference evidence="1 2" key="1">
    <citation type="submission" date="2017-05" db="EMBL/GenBank/DDBJ databases">
        <title>Complete and WGS of Bordetella genogroups.</title>
        <authorList>
            <person name="Spilker T."/>
            <person name="LiPuma J."/>
        </authorList>
    </citation>
    <scope>NUCLEOTIDE SEQUENCE [LARGE SCALE GENOMIC DNA]</scope>
    <source>
        <strain evidence="1 2">AU19157</strain>
    </source>
</reference>
<sequence>MGGIVARRAYPLHAFLPADLDPETHRYDHRSGIACQNGKMISAYAGLSLVPGSTEYVSSGTATDIAKFSQQIAMHGPDHLTRTRSTAMNAKTIVSAFVLSFAAIGAAQAATPRGDSDNAPFQGVYGQQASSTSRDQVVAQLEQARAAGLTANADSDNAPFTAQADVASVPAVAQGGGVHGDLAFGDIDNQPFEG</sequence>
<name>A0A1W6YEC8_9BORD</name>
<evidence type="ECO:0008006" key="3">
    <source>
        <dbReference type="Google" id="ProtNLM"/>
    </source>
</evidence>
<evidence type="ECO:0000313" key="2">
    <source>
        <dbReference type="Proteomes" id="UP000194151"/>
    </source>
</evidence>
<dbReference type="InterPro" id="IPR025421">
    <property type="entry name" value="DUF4148"/>
</dbReference>
<organism evidence="1 2">
    <name type="scientific">Bordetella genomosp. 8</name>
    <dbReference type="NCBI Taxonomy" id="1416806"/>
    <lineage>
        <taxon>Bacteria</taxon>
        <taxon>Pseudomonadati</taxon>
        <taxon>Pseudomonadota</taxon>
        <taxon>Betaproteobacteria</taxon>
        <taxon>Burkholderiales</taxon>
        <taxon>Alcaligenaceae</taxon>
        <taxon>Bordetella</taxon>
    </lineage>
</organism>
<dbReference type="EMBL" id="CP021108">
    <property type="protein sequence ID" value="ARP79398.1"/>
    <property type="molecule type" value="Genomic_DNA"/>
</dbReference>
<dbReference type="KEGG" id="bgv:CAL12_00215"/>